<proteinExistence type="predicted"/>
<dbReference type="Gene3D" id="3.40.960.10">
    <property type="entry name" value="VSR Endonuclease"/>
    <property type="match status" value="1"/>
</dbReference>
<accession>A0A1R2C8K4</accession>
<evidence type="ECO:0000313" key="3">
    <source>
        <dbReference type="Proteomes" id="UP000187209"/>
    </source>
</evidence>
<organism evidence="2 3">
    <name type="scientific">Stentor coeruleus</name>
    <dbReference type="NCBI Taxonomy" id="5963"/>
    <lineage>
        <taxon>Eukaryota</taxon>
        <taxon>Sar</taxon>
        <taxon>Alveolata</taxon>
        <taxon>Ciliophora</taxon>
        <taxon>Postciliodesmatophora</taxon>
        <taxon>Heterotrichea</taxon>
        <taxon>Heterotrichida</taxon>
        <taxon>Stentoridae</taxon>
        <taxon>Stentor</taxon>
    </lineage>
</organism>
<protein>
    <recommendedName>
        <fullName evidence="1">RAP domain-containing protein</fullName>
    </recommendedName>
</protein>
<comment type="caution">
    <text evidence="2">The sequence shown here is derived from an EMBL/GenBank/DDBJ whole genome shotgun (WGS) entry which is preliminary data.</text>
</comment>
<dbReference type="AlphaFoldDB" id="A0A1R2C8K4"/>
<dbReference type="OrthoDB" id="323794at2759"/>
<reference evidence="2 3" key="1">
    <citation type="submission" date="2016-11" db="EMBL/GenBank/DDBJ databases">
        <title>The macronuclear genome of Stentor coeruleus: a giant cell with tiny introns.</title>
        <authorList>
            <person name="Slabodnick M."/>
            <person name="Ruby J.G."/>
            <person name="Reiff S.B."/>
            <person name="Swart E.C."/>
            <person name="Gosai S."/>
            <person name="Prabakaran S."/>
            <person name="Witkowska E."/>
            <person name="Larue G.E."/>
            <person name="Fisher S."/>
            <person name="Freeman R.M."/>
            <person name="Gunawardena J."/>
            <person name="Chu W."/>
            <person name="Stover N.A."/>
            <person name="Gregory B.D."/>
            <person name="Nowacki M."/>
            <person name="Derisi J."/>
            <person name="Roy S.W."/>
            <person name="Marshall W.F."/>
            <person name="Sood P."/>
        </authorList>
    </citation>
    <scope>NUCLEOTIDE SEQUENCE [LARGE SCALE GENOMIC DNA]</scope>
    <source>
        <strain evidence="2">WM001</strain>
    </source>
</reference>
<dbReference type="InterPro" id="IPR013584">
    <property type="entry name" value="RAP"/>
</dbReference>
<evidence type="ECO:0000313" key="2">
    <source>
        <dbReference type="EMBL" id="OMJ85326.1"/>
    </source>
</evidence>
<sequence length="547" mass="64070">MKSLVPQFAELMKSEDFIKYFGGCCKKISVNGINNESKQIYDSLLRNYKEHAKIYNESSVLVNALIFWTNKFKINNKEIENLLKEGALLNLTKTEGKNIIITANAFCRDGEFLKRIEEHMMINLKKYDSRTLSQVASIIKSPGLVSKLKVDNKLNVSNDFDLVYFLKNTEETQILDELQKIFKELLPNIVSARNLVTILYEYSKKNYTLRSDILNLVETAILRPSINLNLEDVHYFLIFANHSTVYSRLSLPFWNNFTEKLIRSINLEWSAATTMNYLSQEGFFIDRVYKILTENWKIQFEQSKDVKILREGFIALSNSWCFSQEVLDWTLERFLKYLDKFEEFDLLHIARSLTIQGIYRNDFWTPLVAKLKFINPNKLSSAGKSVAYHICKSIEIDMAENYKENLTNLHSLLSESHHSYKNNAKFTKTYSQKYIARILSLYEYNFLENQYISEFYEIDLLIPDKNLIIEVLGKPYHFSQFSNKFYPKLLMKIRHLNKLGYKVILVNDKETAEELLHKTIIFTDTFSHPLTINLLSGEIKFLNSSTN</sequence>
<dbReference type="Pfam" id="PF08373">
    <property type="entry name" value="RAP"/>
    <property type="match status" value="1"/>
</dbReference>
<dbReference type="Proteomes" id="UP000187209">
    <property type="component" value="Unassembled WGS sequence"/>
</dbReference>
<evidence type="ECO:0000259" key="1">
    <source>
        <dbReference type="PROSITE" id="PS51286"/>
    </source>
</evidence>
<dbReference type="PROSITE" id="PS51286">
    <property type="entry name" value="RAP"/>
    <property type="match status" value="1"/>
</dbReference>
<dbReference type="EMBL" id="MPUH01000240">
    <property type="protein sequence ID" value="OMJ85326.1"/>
    <property type="molecule type" value="Genomic_DNA"/>
</dbReference>
<gene>
    <name evidence="2" type="ORF">SteCoe_13359</name>
</gene>
<keyword evidence="3" id="KW-1185">Reference proteome</keyword>
<dbReference type="SMART" id="SM00952">
    <property type="entry name" value="RAP"/>
    <property type="match status" value="1"/>
</dbReference>
<feature type="domain" description="RAP" evidence="1">
    <location>
        <begin position="467"/>
        <end position="518"/>
    </location>
</feature>
<name>A0A1R2C8K4_9CILI</name>